<proteinExistence type="predicted"/>
<feature type="non-terminal residue" evidence="1">
    <location>
        <position position="80"/>
    </location>
</feature>
<accession>A0A392SY46</accession>
<protein>
    <submittedName>
        <fullName evidence="1">Uncharacterized protein</fullName>
    </submittedName>
</protein>
<keyword evidence="2" id="KW-1185">Reference proteome</keyword>
<evidence type="ECO:0000313" key="2">
    <source>
        <dbReference type="Proteomes" id="UP000265520"/>
    </source>
</evidence>
<dbReference type="EMBL" id="LXQA010466065">
    <property type="protein sequence ID" value="MCI53609.1"/>
    <property type="molecule type" value="Genomic_DNA"/>
</dbReference>
<name>A0A392SY46_9FABA</name>
<reference evidence="1 2" key="1">
    <citation type="journal article" date="2018" name="Front. Plant Sci.">
        <title>Red Clover (Trifolium pratense) and Zigzag Clover (T. medium) - A Picture of Genomic Similarities and Differences.</title>
        <authorList>
            <person name="Dluhosova J."/>
            <person name="Istvanek J."/>
            <person name="Nedelnik J."/>
            <person name="Repkova J."/>
        </authorList>
    </citation>
    <scope>NUCLEOTIDE SEQUENCE [LARGE SCALE GENOMIC DNA]</scope>
    <source>
        <strain evidence="2">cv. 10/8</strain>
        <tissue evidence="1">Leaf</tissue>
    </source>
</reference>
<organism evidence="1 2">
    <name type="scientific">Trifolium medium</name>
    <dbReference type="NCBI Taxonomy" id="97028"/>
    <lineage>
        <taxon>Eukaryota</taxon>
        <taxon>Viridiplantae</taxon>
        <taxon>Streptophyta</taxon>
        <taxon>Embryophyta</taxon>
        <taxon>Tracheophyta</taxon>
        <taxon>Spermatophyta</taxon>
        <taxon>Magnoliopsida</taxon>
        <taxon>eudicotyledons</taxon>
        <taxon>Gunneridae</taxon>
        <taxon>Pentapetalae</taxon>
        <taxon>rosids</taxon>
        <taxon>fabids</taxon>
        <taxon>Fabales</taxon>
        <taxon>Fabaceae</taxon>
        <taxon>Papilionoideae</taxon>
        <taxon>50 kb inversion clade</taxon>
        <taxon>NPAAA clade</taxon>
        <taxon>Hologalegina</taxon>
        <taxon>IRL clade</taxon>
        <taxon>Trifolieae</taxon>
        <taxon>Trifolium</taxon>
    </lineage>
</organism>
<sequence>MQSEIHGPFKVSHDSLNGLPMLITGPTSKLAQQSHDIGYVGSGTISGITKIVNDARIFSLSYAFTGVLKQFYTGIIRRTS</sequence>
<dbReference type="Proteomes" id="UP000265520">
    <property type="component" value="Unassembled WGS sequence"/>
</dbReference>
<dbReference type="AlphaFoldDB" id="A0A392SY46"/>
<evidence type="ECO:0000313" key="1">
    <source>
        <dbReference type="EMBL" id="MCI53609.1"/>
    </source>
</evidence>
<comment type="caution">
    <text evidence="1">The sequence shown here is derived from an EMBL/GenBank/DDBJ whole genome shotgun (WGS) entry which is preliminary data.</text>
</comment>